<dbReference type="PANTHER" id="PTHR43581:SF4">
    <property type="entry name" value="ATP_GTP PHOSPHATASE"/>
    <property type="match status" value="1"/>
</dbReference>
<evidence type="ECO:0000259" key="1">
    <source>
        <dbReference type="Pfam" id="PF13304"/>
    </source>
</evidence>
<dbReference type="RefSeq" id="WP_074373177.1">
    <property type="nucleotide sequence ID" value="NZ_AP024907.1"/>
</dbReference>
<dbReference type="Proteomes" id="UP000184774">
    <property type="component" value="Unassembled WGS sequence"/>
</dbReference>
<dbReference type="InterPro" id="IPR003959">
    <property type="entry name" value="ATPase_AAA_core"/>
</dbReference>
<dbReference type="AlphaFoldDB" id="A0A1N6M5I2"/>
<sequence>MSNLKVSIKSLKNIKNFSLEIPVKQGLHVIAGSNGIGKSTIMALLAEPFRPSVLWTIFSHANADSTVEYSYEGKTDLWTRKQDKWLLEGKKNKYIRIDGFIEGSIIHGTRFTDSNVLELSEKVGEDDLIDADTFINDNFNYVLHGKKFYPTIKKIKNKKLASELGFDSVPYFMDYDDRRLSQFWLSSGENLLLSLLHFLNNKIFQQKRKGSKYISLILIDEVELALHPVAISRLVTLLDKLSHEFNLSVYFSSHSTELLRSIKPNNIYYLQSLPNKDIEVINPCYPAYATRFLYNQDGYDILILPEDELAKFVIDKVITSQRLYEGKLIHILPCGDWRNTVRLHKEILESNLTSHSTKVISVLDGDVTDSFDIEKRKDPALQRLNVTFLPIPSLEKYLHEHLIGNVDASFFRELNDRFYRKTSLDQVISEYQESGIERKGKKLWQKMVSSIGDEGISEKEFLREICNSIYSRLNVETLTKRIKNLF</sequence>
<dbReference type="GO" id="GO:0016887">
    <property type="term" value="F:ATP hydrolysis activity"/>
    <property type="evidence" value="ECO:0007669"/>
    <property type="project" value="InterPro"/>
</dbReference>
<feature type="domain" description="ATPase AAA-type core" evidence="1">
    <location>
        <begin position="168"/>
        <end position="259"/>
    </location>
</feature>
<accession>A0A1N6M5I2</accession>
<gene>
    <name evidence="2" type="ORF">VSP9026_02368</name>
</gene>
<dbReference type="SUPFAM" id="SSF52540">
    <property type="entry name" value="P-loop containing nucleoside triphosphate hydrolases"/>
    <property type="match status" value="1"/>
</dbReference>
<evidence type="ECO:0000313" key="2">
    <source>
        <dbReference type="EMBL" id="SIO94640.1"/>
    </source>
</evidence>
<dbReference type="Gene3D" id="3.40.50.300">
    <property type="entry name" value="P-loop containing nucleotide triphosphate hydrolases"/>
    <property type="match status" value="1"/>
</dbReference>
<name>A0A1N6M5I2_9VIBR</name>
<reference evidence="2 3" key="1">
    <citation type="submission" date="2016-12" db="EMBL/GenBank/DDBJ databases">
        <authorList>
            <person name="Song W.-J."/>
            <person name="Kurnit D.M."/>
        </authorList>
    </citation>
    <scope>NUCLEOTIDE SEQUENCE [LARGE SCALE GENOMIC DNA]</scope>
    <source>
        <strain evidence="2 3">CECT 9026</strain>
    </source>
</reference>
<protein>
    <recommendedName>
        <fullName evidence="1">ATPase AAA-type core domain-containing protein</fullName>
    </recommendedName>
</protein>
<evidence type="ECO:0000313" key="3">
    <source>
        <dbReference type="Proteomes" id="UP000184774"/>
    </source>
</evidence>
<dbReference type="EMBL" id="FSSB01000016">
    <property type="protein sequence ID" value="SIO94640.1"/>
    <property type="molecule type" value="Genomic_DNA"/>
</dbReference>
<dbReference type="GO" id="GO:0005524">
    <property type="term" value="F:ATP binding"/>
    <property type="evidence" value="ECO:0007669"/>
    <property type="project" value="InterPro"/>
</dbReference>
<dbReference type="CDD" id="cd00267">
    <property type="entry name" value="ABC_ATPase"/>
    <property type="match status" value="1"/>
</dbReference>
<proteinExistence type="predicted"/>
<dbReference type="PANTHER" id="PTHR43581">
    <property type="entry name" value="ATP/GTP PHOSPHATASE"/>
    <property type="match status" value="1"/>
</dbReference>
<dbReference type="InterPro" id="IPR027417">
    <property type="entry name" value="P-loop_NTPase"/>
</dbReference>
<dbReference type="OrthoDB" id="9815944at2"/>
<organism evidence="2 3">
    <name type="scientific">Vibrio spartinae</name>
    <dbReference type="NCBI Taxonomy" id="1918945"/>
    <lineage>
        <taxon>Bacteria</taxon>
        <taxon>Pseudomonadati</taxon>
        <taxon>Pseudomonadota</taxon>
        <taxon>Gammaproteobacteria</taxon>
        <taxon>Vibrionales</taxon>
        <taxon>Vibrionaceae</taxon>
        <taxon>Vibrio</taxon>
    </lineage>
</organism>
<dbReference type="InterPro" id="IPR051396">
    <property type="entry name" value="Bact_Antivir_Def_Nuclease"/>
</dbReference>
<dbReference type="Pfam" id="PF13304">
    <property type="entry name" value="AAA_21"/>
    <property type="match status" value="1"/>
</dbReference>